<keyword evidence="3" id="KW-0378">Hydrolase</keyword>
<protein>
    <recommendedName>
        <fullName evidence="2">alpha-L-rhamnosidase</fullName>
        <ecNumber evidence="2">3.2.1.40</ecNumber>
    </recommendedName>
</protein>
<comment type="catalytic activity">
    <reaction evidence="1">
        <text>Hydrolysis of terminal non-reducing alpha-L-rhamnose residues in alpha-L-rhamnosides.</text>
        <dbReference type="EC" id="3.2.1.40"/>
    </reaction>
</comment>
<evidence type="ECO:0000256" key="3">
    <source>
        <dbReference type="ARBA" id="ARBA00022801"/>
    </source>
</evidence>
<dbReference type="Proteomes" id="UP001610335">
    <property type="component" value="Unassembled WGS sequence"/>
</dbReference>
<feature type="domain" description="Bacterial alpha-L-rhamnosidase N-terminal" evidence="5">
    <location>
        <begin position="145"/>
        <end position="303"/>
    </location>
</feature>
<dbReference type="InterPro" id="IPR008902">
    <property type="entry name" value="Rhamnosid_concanavalin"/>
</dbReference>
<dbReference type="PIRSF" id="PIRSF010631">
    <property type="entry name" value="A-rhamnsds"/>
    <property type="match status" value="1"/>
</dbReference>
<feature type="domain" description="Alpha-L-rhamnosidase C-terminal" evidence="7">
    <location>
        <begin position="771"/>
        <end position="852"/>
    </location>
</feature>
<evidence type="ECO:0000256" key="1">
    <source>
        <dbReference type="ARBA" id="ARBA00001445"/>
    </source>
</evidence>
<evidence type="ECO:0000313" key="9">
    <source>
        <dbReference type="Proteomes" id="UP001610335"/>
    </source>
</evidence>
<evidence type="ECO:0000313" key="8">
    <source>
        <dbReference type="EMBL" id="KAL2819278.1"/>
    </source>
</evidence>
<dbReference type="Gene3D" id="2.60.120.260">
    <property type="entry name" value="Galactose-binding domain-like"/>
    <property type="match status" value="2"/>
</dbReference>
<sequence length="881" mass="98653">MPTICKVWFEHHKDRTIGIGVGRPRISWRFGGYDTGWVQHCYEIEVTREGGEVETHSKYSDISSLVPWPSSPLASGEKCAIRVRAWNQGSSDRTQWSDTATVEAGLLSHEDWKCSLIEPEDPYVRGPPHRPVVFRGEIALQKVFTSARLYITAHGLYAARINGTLIGDHVLAPGWTSYNHRLVYQTFDVTDVMKVGCNTIDVDVGEGWYCGRIGFLGGRNNIYGQSIGLIAQLIIRNEDGTKICTGTDDSWEWAYGPIIASGLYDGEHYDARQKISSETVWCTSRCLPLTDNLAAPEGPPVRRVMTIPPKQVIKSPSGKTILDFGQNIVGWVQATIHGPAGANIIFQYAEVLEDGECCIRPLRYAKAQDRLTLSSEETLVWEPQFTYHGFRYVQIDGSLGPIQKDDFKGVVIHSDMERLGHFHCSNELLNQLHQNIVWSLRGNFVSIPTDCPQRDERLGWTGDINIFSDTANYLYDTAGMISQWLEDLALEQGEQGTGIVPLVIPNVIEGFEKDAHAIWGDVAIMLPWSLYIAYGDSSILTRQYSSMKAWLASIPRKADNLWNYTSTWKLGDWLDPAAPPEDVGNGRTDPTLVADCFLVHVTSLMAAISTIIGAQEDARQYAKSASELHTVFSKEYITENGRLVADSQTALALAICFSLFQSEDQLKHAARRLSSIVIQSSRFKIATGFAGTPYITHALSDTGNENLAYRMLLHRKRPSWLYPITMGATTMWERWDAILPDGKVNHEGEMTSFNHYALGAVGNWMHRVILGLRPLEPGWRRFKIAPVPGGDLQWAEGSHVTSYGECYVKWAVKPSPSANAYQRFTISVRIPPNTSADVHLPGKKEVEFVQSGTYTWETDFMPDTWPPRAEESRFVHADDEL</sequence>
<reference evidence="8 9" key="1">
    <citation type="submission" date="2024-07" db="EMBL/GenBank/DDBJ databases">
        <title>Section-level genome sequencing and comparative genomics of Aspergillus sections Usti and Cavernicolus.</title>
        <authorList>
            <consortium name="Lawrence Berkeley National Laboratory"/>
            <person name="Nybo J.L."/>
            <person name="Vesth T.C."/>
            <person name="Theobald S."/>
            <person name="Frisvad J.C."/>
            <person name="Larsen T.O."/>
            <person name="Kjaerboelling I."/>
            <person name="Rothschild-Mancinelli K."/>
            <person name="Lyhne E.K."/>
            <person name="Kogle M.E."/>
            <person name="Barry K."/>
            <person name="Clum A."/>
            <person name="Na H."/>
            <person name="Ledsgaard L."/>
            <person name="Lin J."/>
            <person name="Lipzen A."/>
            <person name="Kuo A."/>
            <person name="Riley R."/>
            <person name="Mondo S."/>
            <person name="LaButti K."/>
            <person name="Haridas S."/>
            <person name="Pangalinan J."/>
            <person name="Salamov A.A."/>
            <person name="Simmons B.A."/>
            <person name="Magnuson J.K."/>
            <person name="Chen J."/>
            <person name="Drula E."/>
            <person name="Henrissat B."/>
            <person name="Wiebenga A."/>
            <person name="Lubbers R.J."/>
            <person name="Gomes A.C."/>
            <person name="Makela M.R."/>
            <person name="Stajich J."/>
            <person name="Grigoriev I.V."/>
            <person name="Mortensen U.H."/>
            <person name="De vries R.P."/>
            <person name="Baker S.E."/>
            <person name="Andersen M.R."/>
        </authorList>
    </citation>
    <scope>NUCLEOTIDE SEQUENCE [LARGE SCALE GENOMIC DNA]</scope>
    <source>
        <strain evidence="8 9">CBS 600.67</strain>
    </source>
</reference>
<dbReference type="Pfam" id="PF17390">
    <property type="entry name" value="Bac_rhamnosid_C"/>
    <property type="match status" value="1"/>
</dbReference>
<dbReference type="Pfam" id="PF17389">
    <property type="entry name" value="Bac_rhamnosid6H"/>
    <property type="match status" value="1"/>
</dbReference>
<dbReference type="EC" id="3.2.1.40" evidence="2"/>
<keyword evidence="9" id="KW-1185">Reference proteome</keyword>
<dbReference type="PANTHER" id="PTHR33307">
    <property type="entry name" value="ALPHA-RHAMNOSIDASE (EUROFUNG)"/>
    <property type="match status" value="1"/>
</dbReference>
<dbReference type="Gene3D" id="1.50.10.10">
    <property type="match status" value="1"/>
</dbReference>
<organism evidence="8 9">
    <name type="scientific">Aspergillus cavernicola</name>
    <dbReference type="NCBI Taxonomy" id="176166"/>
    <lineage>
        <taxon>Eukaryota</taxon>
        <taxon>Fungi</taxon>
        <taxon>Dikarya</taxon>
        <taxon>Ascomycota</taxon>
        <taxon>Pezizomycotina</taxon>
        <taxon>Eurotiomycetes</taxon>
        <taxon>Eurotiomycetidae</taxon>
        <taxon>Eurotiales</taxon>
        <taxon>Aspergillaceae</taxon>
        <taxon>Aspergillus</taxon>
        <taxon>Aspergillus subgen. Nidulantes</taxon>
    </lineage>
</organism>
<dbReference type="InterPro" id="IPR016007">
    <property type="entry name" value="Alpha_rhamnosid"/>
</dbReference>
<dbReference type="EMBL" id="JBFXLS010000078">
    <property type="protein sequence ID" value="KAL2819278.1"/>
    <property type="molecule type" value="Genomic_DNA"/>
</dbReference>
<dbReference type="InterPro" id="IPR012341">
    <property type="entry name" value="6hp_glycosidase-like_sf"/>
</dbReference>
<dbReference type="Pfam" id="PF05592">
    <property type="entry name" value="Bac_rhamnosid"/>
    <property type="match status" value="1"/>
</dbReference>
<dbReference type="SUPFAM" id="SSF48208">
    <property type="entry name" value="Six-hairpin glycosidases"/>
    <property type="match status" value="1"/>
</dbReference>
<dbReference type="InterPro" id="IPR035398">
    <property type="entry name" value="Bac_rhamnosid_C"/>
</dbReference>
<evidence type="ECO:0000259" key="5">
    <source>
        <dbReference type="Pfam" id="PF08531"/>
    </source>
</evidence>
<evidence type="ECO:0000259" key="4">
    <source>
        <dbReference type="Pfam" id="PF05592"/>
    </source>
</evidence>
<accession>A0ABR4HUW5</accession>
<evidence type="ECO:0000256" key="2">
    <source>
        <dbReference type="ARBA" id="ARBA00012652"/>
    </source>
</evidence>
<name>A0ABR4HUW5_9EURO</name>
<feature type="domain" description="Alpha-L-rhamnosidase concanavalin-like" evidence="4">
    <location>
        <begin position="314"/>
        <end position="413"/>
    </location>
</feature>
<dbReference type="PANTHER" id="PTHR33307:SF6">
    <property type="entry name" value="ALPHA-RHAMNOSIDASE (EUROFUNG)-RELATED"/>
    <property type="match status" value="1"/>
</dbReference>
<dbReference type="InterPro" id="IPR035396">
    <property type="entry name" value="Bac_rhamnosid6H"/>
</dbReference>
<dbReference type="InterPro" id="IPR008928">
    <property type="entry name" value="6-hairpin_glycosidase_sf"/>
</dbReference>
<evidence type="ECO:0000259" key="6">
    <source>
        <dbReference type="Pfam" id="PF17389"/>
    </source>
</evidence>
<dbReference type="Pfam" id="PF08531">
    <property type="entry name" value="Bac_rhamnosid_N"/>
    <property type="match status" value="1"/>
</dbReference>
<dbReference type="InterPro" id="IPR013737">
    <property type="entry name" value="Bac_rhamnosid_N"/>
</dbReference>
<comment type="caution">
    <text evidence="8">The sequence shown here is derived from an EMBL/GenBank/DDBJ whole genome shotgun (WGS) entry which is preliminary data.</text>
</comment>
<gene>
    <name evidence="8" type="ORF">BDW59DRAFT_165141</name>
</gene>
<dbReference type="Gene3D" id="2.60.40.10">
    <property type="entry name" value="Immunoglobulins"/>
    <property type="match status" value="1"/>
</dbReference>
<dbReference type="Gene3D" id="2.60.420.10">
    <property type="entry name" value="Maltose phosphorylase, domain 3"/>
    <property type="match status" value="1"/>
</dbReference>
<proteinExistence type="predicted"/>
<dbReference type="Pfam" id="PF25788">
    <property type="entry name" value="Ig_Rha78A_N"/>
    <property type="match status" value="1"/>
</dbReference>
<evidence type="ECO:0000259" key="7">
    <source>
        <dbReference type="Pfam" id="PF17390"/>
    </source>
</evidence>
<dbReference type="InterPro" id="IPR013783">
    <property type="entry name" value="Ig-like_fold"/>
</dbReference>
<feature type="domain" description="Alpha-L-rhamnosidase six-hairpin glycosidase" evidence="6">
    <location>
        <begin position="418"/>
        <end position="769"/>
    </location>
</feature>